<evidence type="ECO:0000313" key="9">
    <source>
        <dbReference type="Proteomes" id="UP000037151"/>
    </source>
</evidence>
<dbReference type="Proteomes" id="UP001272987">
    <property type="component" value="Unassembled WGS sequence"/>
</dbReference>
<dbReference type="STRING" id="42234.IQ63_28330"/>
<dbReference type="GO" id="GO:0009253">
    <property type="term" value="P:peptidoglycan catabolic process"/>
    <property type="evidence" value="ECO:0007669"/>
    <property type="project" value="InterPro"/>
</dbReference>
<dbReference type="AlphaFoldDB" id="A0A0L0JYQ7"/>
<keyword evidence="3" id="KW-0378">Hydrolase</keyword>
<dbReference type="InterPro" id="IPR051206">
    <property type="entry name" value="NAMLAA_amidase_2"/>
</dbReference>
<dbReference type="eggNOG" id="COG3023">
    <property type="taxonomic scope" value="Bacteria"/>
</dbReference>
<evidence type="ECO:0000256" key="1">
    <source>
        <dbReference type="ARBA" id="ARBA00001561"/>
    </source>
</evidence>
<dbReference type="PROSITE" id="PS51318">
    <property type="entry name" value="TAT"/>
    <property type="match status" value="1"/>
</dbReference>
<dbReference type="Pfam" id="PF01510">
    <property type="entry name" value="Amidase_2"/>
    <property type="match status" value="1"/>
</dbReference>
<accession>A0A0L0JYQ7</accession>
<keyword evidence="4" id="KW-0961">Cell wall biogenesis/degradation</keyword>
<dbReference type="InterPro" id="IPR002502">
    <property type="entry name" value="Amidase_domain"/>
</dbReference>
<dbReference type="GO" id="GO:0071555">
    <property type="term" value="P:cell wall organization"/>
    <property type="evidence" value="ECO:0007669"/>
    <property type="project" value="UniProtKB-KW"/>
</dbReference>
<sequence length="200" mass="22315">MNRASPLPNRRHLLKGAALAAAASVVLPEPRAGAQTQAADYPSALWAPADAANYTASDRPSQRHPVDLVVIHVTQTSFDKALTIFQNPKKNVSAHYVVRSSDGRVAQCVREADVAWHAGNWEYNTRSVGIEHEGWVDRPAYFTDAMYERSARLTATVCDRYGIPRDRAHIIGHYEVPGTDHTDPGRNWDWARYMRLVAQV</sequence>
<evidence type="ECO:0000256" key="4">
    <source>
        <dbReference type="ARBA" id="ARBA00023316"/>
    </source>
</evidence>
<evidence type="ECO:0000313" key="8">
    <source>
        <dbReference type="EMBL" id="MDX3021578.1"/>
    </source>
</evidence>
<name>A0A0L0JYQ7_9ACTN</name>
<dbReference type="EMBL" id="JARAWC010000024">
    <property type="protein sequence ID" value="MDX2963747.1"/>
    <property type="molecule type" value="Genomic_DNA"/>
</dbReference>
<dbReference type="PANTHER" id="PTHR30417:SF1">
    <property type="entry name" value="N-ACETYLMURAMOYL-L-ALANINE AMIDASE AMID"/>
    <property type="match status" value="1"/>
</dbReference>
<evidence type="ECO:0000256" key="3">
    <source>
        <dbReference type="ARBA" id="ARBA00022801"/>
    </source>
</evidence>
<evidence type="ECO:0000256" key="2">
    <source>
        <dbReference type="ARBA" id="ARBA00011901"/>
    </source>
</evidence>
<proteinExistence type="predicted"/>
<dbReference type="SUPFAM" id="SSF55846">
    <property type="entry name" value="N-acetylmuramoyl-L-alanine amidase-like"/>
    <property type="match status" value="1"/>
</dbReference>
<dbReference type="EMBL" id="JARAWP010000017">
    <property type="protein sequence ID" value="MDX3021578.1"/>
    <property type="molecule type" value="Genomic_DNA"/>
</dbReference>
<dbReference type="GO" id="GO:0009254">
    <property type="term" value="P:peptidoglycan turnover"/>
    <property type="evidence" value="ECO:0007669"/>
    <property type="project" value="TreeGrafter"/>
</dbReference>
<dbReference type="Proteomes" id="UP001282288">
    <property type="component" value="Unassembled WGS sequence"/>
</dbReference>
<dbReference type="CDD" id="cd06583">
    <property type="entry name" value="PGRP"/>
    <property type="match status" value="1"/>
</dbReference>
<dbReference type="GeneID" id="69807968"/>
<protein>
    <recommendedName>
        <fullName evidence="2">N-acetylmuramoyl-L-alanine amidase</fullName>
        <ecNumber evidence="2">3.5.1.28</ecNumber>
    </recommendedName>
</protein>
<dbReference type="InterPro" id="IPR036505">
    <property type="entry name" value="Amidase/PGRP_sf"/>
</dbReference>
<gene>
    <name evidence="6" type="ORF">IQ63_28330</name>
    <name evidence="7" type="ORF">PV399_29085</name>
    <name evidence="8" type="ORF">PV666_27330</name>
</gene>
<dbReference type="PATRIC" id="fig|42234.21.peg.5844"/>
<comment type="catalytic activity">
    <reaction evidence="1">
        <text>Hydrolyzes the link between N-acetylmuramoyl residues and L-amino acid residues in certain cell-wall glycopeptides.</text>
        <dbReference type="EC" id="3.5.1.28"/>
    </reaction>
</comment>
<evidence type="ECO:0000313" key="6">
    <source>
        <dbReference type="EMBL" id="KND30545.1"/>
    </source>
</evidence>
<reference evidence="6" key="1">
    <citation type="submission" date="2014-07" db="EMBL/GenBank/DDBJ databases">
        <title>A systematic study of Ichneumonosoma Meijere, Pelmatops Enderlein, Pseudopelmatops Shiraki and Soita Walker (Diptera: Tephritidae).</title>
        <authorList>
            <person name="Chen X.-L."/>
            <person name="Norrbom A."/>
            <person name="Zhu C.-D."/>
        </authorList>
    </citation>
    <scope>NUCLEOTIDE SEQUENCE</scope>
    <source>
        <strain evidence="6">NCPPB 4445</strain>
    </source>
</reference>
<evidence type="ECO:0000259" key="5">
    <source>
        <dbReference type="SMART" id="SM00644"/>
    </source>
</evidence>
<dbReference type="Proteomes" id="UP000037151">
    <property type="component" value="Unassembled WGS sequence"/>
</dbReference>
<dbReference type="FunFam" id="3.40.80.10:FF:000006">
    <property type="entry name" value="N-acetylmuramoyl-L-alanine amidase"/>
    <property type="match status" value="1"/>
</dbReference>
<dbReference type="EC" id="3.5.1.28" evidence="2"/>
<keyword evidence="10" id="KW-1185">Reference proteome</keyword>
<dbReference type="InterPro" id="IPR006311">
    <property type="entry name" value="TAT_signal"/>
</dbReference>
<evidence type="ECO:0000313" key="7">
    <source>
        <dbReference type="EMBL" id="MDX2963747.1"/>
    </source>
</evidence>
<feature type="domain" description="N-acetylmuramoyl-L-alanine amidase" evidence="5">
    <location>
        <begin position="54"/>
        <end position="185"/>
    </location>
</feature>
<dbReference type="OrthoDB" id="66275at2"/>
<dbReference type="PANTHER" id="PTHR30417">
    <property type="entry name" value="N-ACETYLMURAMOYL-L-ALANINE AMIDASE AMID"/>
    <property type="match status" value="1"/>
</dbReference>
<dbReference type="RefSeq" id="WP_010355442.1">
    <property type="nucleotide sequence ID" value="NZ_BCMK01000041.1"/>
</dbReference>
<dbReference type="GO" id="GO:0008745">
    <property type="term" value="F:N-acetylmuramoyl-L-alanine amidase activity"/>
    <property type="evidence" value="ECO:0007669"/>
    <property type="project" value="UniProtKB-EC"/>
</dbReference>
<dbReference type="Gene3D" id="3.40.80.10">
    <property type="entry name" value="Peptidoglycan recognition protein-like"/>
    <property type="match status" value="1"/>
</dbReference>
<reference evidence="9" key="2">
    <citation type="submission" date="2014-07" db="EMBL/GenBank/DDBJ databases">
        <title>Genome sequencing of plant-pathogenic Streptomyces species.</title>
        <authorList>
            <person name="Harrison J."/>
            <person name="Sapp M."/>
            <person name="Thwaites R."/>
            <person name="Studholme D.J."/>
        </authorList>
    </citation>
    <scope>NUCLEOTIDE SEQUENCE [LARGE SCALE GENOMIC DNA]</scope>
    <source>
        <strain evidence="9">NCPPB 4445</strain>
    </source>
</reference>
<evidence type="ECO:0000313" key="10">
    <source>
        <dbReference type="Proteomes" id="UP001272987"/>
    </source>
</evidence>
<comment type="caution">
    <text evidence="6">The sequence shown here is derived from an EMBL/GenBank/DDBJ whole genome shotgun (WGS) entry which is preliminary data.</text>
</comment>
<organism evidence="6 9">
    <name type="scientific">Streptomyces acidiscabies</name>
    <dbReference type="NCBI Taxonomy" id="42234"/>
    <lineage>
        <taxon>Bacteria</taxon>
        <taxon>Bacillati</taxon>
        <taxon>Actinomycetota</taxon>
        <taxon>Actinomycetes</taxon>
        <taxon>Kitasatosporales</taxon>
        <taxon>Streptomycetaceae</taxon>
        <taxon>Streptomyces</taxon>
    </lineage>
</organism>
<reference evidence="7 10" key="3">
    <citation type="journal article" date="2023" name="Microb. Genom.">
        <title>Mesoterricola silvestris gen. nov., sp. nov., Mesoterricola sediminis sp. nov., Geothrix oryzae sp. nov., Geothrix edaphica sp. nov., Geothrix rubra sp. nov., and Geothrix limicola sp. nov., six novel members of Acidobacteriota isolated from soils.</title>
        <authorList>
            <person name="Weisberg A.J."/>
            <person name="Pearce E."/>
            <person name="Kramer C.G."/>
            <person name="Chang J.H."/>
            <person name="Clarke C.R."/>
        </authorList>
    </citation>
    <scope>NUCLEOTIDE SEQUENCE [LARGE SCALE GENOMIC DNA]</scope>
    <source>
        <strain evidence="8 10">NB05-1H</strain>
        <strain evidence="7">NRRL_B-16521</strain>
    </source>
</reference>
<dbReference type="EMBL" id="JPPY01000165">
    <property type="protein sequence ID" value="KND30545.1"/>
    <property type="molecule type" value="Genomic_DNA"/>
</dbReference>
<dbReference type="SMART" id="SM00644">
    <property type="entry name" value="Ami_2"/>
    <property type="match status" value="1"/>
</dbReference>